<keyword evidence="3" id="KW-0540">Nuclease</keyword>
<evidence type="ECO:0000256" key="6">
    <source>
        <dbReference type="ARBA" id="ARBA00022842"/>
    </source>
</evidence>
<comment type="similarity">
    <text evidence="7">Belongs to the PINc/VapC protein family.</text>
</comment>
<keyword evidence="2" id="KW-1277">Toxin-antitoxin system</keyword>
<reference evidence="9 10" key="1">
    <citation type="submission" date="2018-08" db="EMBL/GenBank/DDBJ databases">
        <title>Fibrisoma montanum sp. nov., isolated from Danxia mountain soil.</title>
        <authorList>
            <person name="Huang Y."/>
        </authorList>
    </citation>
    <scope>NUCLEOTIDE SEQUENCE [LARGE SCALE GENOMIC DNA]</scope>
    <source>
        <strain evidence="9 10">HYT19</strain>
    </source>
</reference>
<evidence type="ECO:0000313" key="9">
    <source>
        <dbReference type="EMBL" id="RIV27190.1"/>
    </source>
</evidence>
<dbReference type="GO" id="GO:0004518">
    <property type="term" value="F:nuclease activity"/>
    <property type="evidence" value="ECO:0007669"/>
    <property type="project" value="UniProtKB-KW"/>
</dbReference>
<comment type="cofactor">
    <cofactor evidence="1">
        <name>Mg(2+)</name>
        <dbReference type="ChEBI" id="CHEBI:18420"/>
    </cofactor>
</comment>
<keyword evidence="6" id="KW-0460">Magnesium</keyword>
<organism evidence="9 10">
    <name type="scientific">Fibrisoma montanum</name>
    <dbReference type="NCBI Taxonomy" id="2305895"/>
    <lineage>
        <taxon>Bacteria</taxon>
        <taxon>Pseudomonadati</taxon>
        <taxon>Bacteroidota</taxon>
        <taxon>Cytophagia</taxon>
        <taxon>Cytophagales</taxon>
        <taxon>Spirosomataceae</taxon>
        <taxon>Fibrisoma</taxon>
    </lineage>
</organism>
<dbReference type="SUPFAM" id="SSF88723">
    <property type="entry name" value="PIN domain-like"/>
    <property type="match status" value="1"/>
</dbReference>
<sequence length="157" mass="18177">MTRRKVNILLDTNILIFLARDEKHRLLREVVNTTQKTVYVSIVSIAEVRSIAFRNRWSFKKLATFDTIISDAVIIDVSDSLVNSYVEIQAYSQRQSRNFTSYPFDTPRNMGKNDMWIASTAALLGLQLVTTDADFDHLNQVFLDVRRIDPVELRAFF</sequence>
<dbReference type="EMBL" id="QXED01000001">
    <property type="protein sequence ID" value="RIV27190.1"/>
    <property type="molecule type" value="Genomic_DNA"/>
</dbReference>
<dbReference type="Pfam" id="PF01850">
    <property type="entry name" value="PIN"/>
    <property type="match status" value="1"/>
</dbReference>
<comment type="caution">
    <text evidence="9">The sequence shown here is derived from an EMBL/GenBank/DDBJ whole genome shotgun (WGS) entry which is preliminary data.</text>
</comment>
<feature type="domain" description="PIN" evidence="8">
    <location>
        <begin position="8"/>
        <end position="138"/>
    </location>
</feature>
<evidence type="ECO:0000256" key="3">
    <source>
        <dbReference type="ARBA" id="ARBA00022722"/>
    </source>
</evidence>
<protein>
    <submittedName>
        <fullName evidence="9">Type II toxin-antitoxin system VapC family toxin</fullName>
    </submittedName>
</protein>
<evidence type="ECO:0000256" key="1">
    <source>
        <dbReference type="ARBA" id="ARBA00001946"/>
    </source>
</evidence>
<dbReference type="GO" id="GO:0016787">
    <property type="term" value="F:hydrolase activity"/>
    <property type="evidence" value="ECO:0007669"/>
    <property type="project" value="UniProtKB-KW"/>
</dbReference>
<dbReference type="PANTHER" id="PTHR33653:SF1">
    <property type="entry name" value="RIBONUCLEASE VAPC2"/>
    <property type="match status" value="1"/>
</dbReference>
<keyword evidence="10" id="KW-1185">Reference proteome</keyword>
<evidence type="ECO:0000256" key="2">
    <source>
        <dbReference type="ARBA" id="ARBA00022649"/>
    </source>
</evidence>
<evidence type="ECO:0000313" key="10">
    <source>
        <dbReference type="Proteomes" id="UP000283523"/>
    </source>
</evidence>
<evidence type="ECO:0000256" key="5">
    <source>
        <dbReference type="ARBA" id="ARBA00022801"/>
    </source>
</evidence>
<gene>
    <name evidence="9" type="ORF">DYU11_02440</name>
</gene>
<dbReference type="Gene3D" id="3.40.50.1010">
    <property type="entry name" value="5'-nuclease"/>
    <property type="match status" value="1"/>
</dbReference>
<dbReference type="InterPro" id="IPR050556">
    <property type="entry name" value="Type_II_TA_system_RNase"/>
</dbReference>
<accession>A0A418MID6</accession>
<keyword evidence="5" id="KW-0378">Hydrolase</keyword>
<evidence type="ECO:0000256" key="4">
    <source>
        <dbReference type="ARBA" id="ARBA00022723"/>
    </source>
</evidence>
<dbReference type="PANTHER" id="PTHR33653">
    <property type="entry name" value="RIBONUCLEASE VAPC2"/>
    <property type="match status" value="1"/>
</dbReference>
<keyword evidence="4" id="KW-0479">Metal-binding</keyword>
<dbReference type="GO" id="GO:0046872">
    <property type="term" value="F:metal ion binding"/>
    <property type="evidence" value="ECO:0007669"/>
    <property type="project" value="UniProtKB-KW"/>
</dbReference>
<proteinExistence type="inferred from homology"/>
<dbReference type="CDD" id="cd09881">
    <property type="entry name" value="PIN_VapC4-5_FitB-like"/>
    <property type="match status" value="1"/>
</dbReference>
<name>A0A418MID6_9BACT</name>
<evidence type="ECO:0000256" key="7">
    <source>
        <dbReference type="ARBA" id="ARBA00038093"/>
    </source>
</evidence>
<evidence type="ECO:0000259" key="8">
    <source>
        <dbReference type="Pfam" id="PF01850"/>
    </source>
</evidence>
<dbReference type="Proteomes" id="UP000283523">
    <property type="component" value="Unassembled WGS sequence"/>
</dbReference>
<dbReference type="AlphaFoldDB" id="A0A418MID6"/>
<dbReference type="InterPro" id="IPR002716">
    <property type="entry name" value="PIN_dom"/>
</dbReference>
<dbReference type="InterPro" id="IPR029060">
    <property type="entry name" value="PIN-like_dom_sf"/>
</dbReference>